<dbReference type="Proteomes" id="UP001633002">
    <property type="component" value="Unassembled WGS sequence"/>
</dbReference>
<accession>A0ABD3H5T6</accession>
<comment type="caution">
    <text evidence="2">The sequence shown here is derived from an EMBL/GenBank/DDBJ whole genome shotgun (WGS) entry which is preliminary data.</text>
</comment>
<name>A0ABD3H5T6_9MARC</name>
<evidence type="ECO:0000313" key="2">
    <source>
        <dbReference type="EMBL" id="KAL3686883.1"/>
    </source>
</evidence>
<feature type="coiled-coil region" evidence="1">
    <location>
        <begin position="82"/>
        <end position="109"/>
    </location>
</feature>
<protein>
    <submittedName>
        <fullName evidence="2">Uncharacterized protein</fullName>
    </submittedName>
</protein>
<dbReference type="EMBL" id="JBJQOH010000004">
    <property type="protein sequence ID" value="KAL3686883.1"/>
    <property type="molecule type" value="Genomic_DNA"/>
</dbReference>
<evidence type="ECO:0000313" key="3">
    <source>
        <dbReference type="Proteomes" id="UP001633002"/>
    </source>
</evidence>
<proteinExistence type="predicted"/>
<organism evidence="2 3">
    <name type="scientific">Riccia sorocarpa</name>
    <dbReference type="NCBI Taxonomy" id="122646"/>
    <lineage>
        <taxon>Eukaryota</taxon>
        <taxon>Viridiplantae</taxon>
        <taxon>Streptophyta</taxon>
        <taxon>Embryophyta</taxon>
        <taxon>Marchantiophyta</taxon>
        <taxon>Marchantiopsida</taxon>
        <taxon>Marchantiidae</taxon>
        <taxon>Marchantiales</taxon>
        <taxon>Ricciaceae</taxon>
        <taxon>Riccia</taxon>
    </lineage>
</organism>
<evidence type="ECO:0000256" key="1">
    <source>
        <dbReference type="SAM" id="Coils"/>
    </source>
</evidence>
<reference evidence="2 3" key="1">
    <citation type="submission" date="2024-09" db="EMBL/GenBank/DDBJ databases">
        <title>Chromosome-scale assembly of Riccia sorocarpa.</title>
        <authorList>
            <person name="Paukszto L."/>
        </authorList>
    </citation>
    <scope>NUCLEOTIDE SEQUENCE [LARGE SCALE GENOMIC DNA]</scope>
    <source>
        <strain evidence="2">LP-2024</strain>
        <tissue evidence="2">Aerial parts of the thallus</tissue>
    </source>
</reference>
<keyword evidence="3" id="KW-1185">Reference proteome</keyword>
<keyword evidence="1" id="KW-0175">Coiled coil</keyword>
<sequence length="149" mass="16984">MPIAWLIYNLEEVNLKTLPLLGSCSEFSLTFIKLLYMEAIHNHEVDFCRVSGPDRLLISKEEMIPAARVVMNFLSCLRPSRLLATRNTYDQLSMQIQEARTKVQQLQDSSDNEGSQEEVKRLISKLSTVQVELETSLASVAQLQRDVAR</sequence>
<dbReference type="AlphaFoldDB" id="A0ABD3H5T6"/>
<gene>
    <name evidence="2" type="ORF">R1sor_013192</name>
</gene>